<dbReference type="Proteomes" id="UP000287651">
    <property type="component" value="Unassembled WGS sequence"/>
</dbReference>
<dbReference type="PANTHER" id="PTHR46481:SF11">
    <property type="entry name" value="ZINC FINGER BED DOMAIN-CONTAINING PROTEIN RICESLEEPER 2-LIKE"/>
    <property type="match status" value="1"/>
</dbReference>
<evidence type="ECO:0000256" key="4">
    <source>
        <dbReference type="ARBA" id="ARBA00023015"/>
    </source>
</evidence>
<organism evidence="7 8">
    <name type="scientific">Ensete ventricosum</name>
    <name type="common">Abyssinian banana</name>
    <name type="synonym">Musa ensete</name>
    <dbReference type="NCBI Taxonomy" id="4639"/>
    <lineage>
        <taxon>Eukaryota</taxon>
        <taxon>Viridiplantae</taxon>
        <taxon>Streptophyta</taxon>
        <taxon>Embryophyta</taxon>
        <taxon>Tracheophyta</taxon>
        <taxon>Spermatophyta</taxon>
        <taxon>Magnoliopsida</taxon>
        <taxon>Liliopsida</taxon>
        <taxon>Zingiberales</taxon>
        <taxon>Musaceae</taxon>
        <taxon>Ensete</taxon>
    </lineage>
</organism>
<comment type="caution">
    <text evidence="7">The sequence shown here is derived from an EMBL/GenBank/DDBJ whole genome shotgun (WGS) entry which is preliminary data.</text>
</comment>
<evidence type="ECO:0000256" key="1">
    <source>
        <dbReference type="ARBA" id="ARBA00022723"/>
    </source>
</evidence>
<evidence type="ECO:0000256" key="5">
    <source>
        <dbReference type="ARBA" id="ARBA00023163"/>
    </source>
</evidence>
<keyword evidence="3" id="KW-0862">Zinc</keyword>
<reference evidence="7 8" key="1">
    <citation type="journal article" date="2014" name="Agronomy (Basel)">
        <title>A Draft Genome Sequence for Ensete ventricosum, the Drought-Tolerant Tree Against Hunger.</title>
        <authorList>
            <person name="Harrison J."/>
            <person name="Moore K.A."/>
            <person name="Paszkiewicz K."/>
            <person name="Jones T."/>
            <person name="Grant M."/>
            <person name="Ambacheew D."/>
            <person name="Muzemil S."/>
            <person name="Studholme D.J."/>
        </authorList>
    </citation>
    <scope>NUCLEOTIDE SEQUENCE [LARGE SCALE GENOMIC DNA]</scope>
</reference>
<dbReference type="InterPro" id="IPR003656">
    <property type="entry name" value="Znf_BED"/>
</dbReference>
<evidence type="ECO:0000313" key="8">
    <source>
        <dbReference type="Proteomes" id="UP000287651"/>
    </source>
</evidence>
<dbReference type="GO" id="GO:0008270">
    <property type="term" value="F:zinc ion binding"/>
    <property type="evidence" value="ECO:0007669"/>
    <property type="project" value="UniProtKB-KW"/>
</dbReference>
<dbReference type="GO" id="GO:0003677">
    <property type="term" value="F:DNA binding"/>
    <property type="evidence" value="ECO:0007669"/>
    <property type="project" value="InterPro"/>
</dbReference>
<dbReference type="PANTHER" id="PTHR46481">
    <property type="entry name" value="ZINC FINGER BED DOMAIN-CONTAINING PROTEIN 4"/>
    <property type="match status" value="1"/>
</dbReference>
<evidence type="ECO:0000256" key="2">
    <source>
        <dbReference type="ARBA" id="ARBA00022771"/>
    </source>
</evidence>
<feature type="domain" description="BED-type" evidence="6">
    <location>
        <begin position="23"/>
        <end position="64"/>
    </location>
</feature>
<keyword evidence="1" id="KW-0479">Metal-binding</keyword>
<dbReference type="Pfam" id="PF02892">
    <property type="entry name" value="zf-BED"/>
    <property type="match status" value="1"/>
</dbReference>
<keyword evidence="5" id="KW-0804">Transcription</keyword>
<accession>A0A427AMR9</accession>
<keyword evidence="4" id="KW-0805">Transcription regulation</keyword>
<sequence length="170" mass="19027">MDANDSNAIAVHNPRARKLRSLVWNDFTKERKADGSYVAVCNHCKKQLTASSRSGTTHLKNHLVICTSTKRIKRKKLVVRRLVLKSSDAKSEEMEQEISKIILEKLQEWNIDGKLCSIVLDNCSTSDLVANELLGSLRMKGFLISNGDLFYARSCGHLLNLVVQKGLESA</sequence>
<dbReference type="SUPFAM" id="SSF57667">
    <property type="entry name" value="beta-beta-alpha zinc fingers"/>
    <property type="match status" value="1"/>
</dbReference>
<dbReference type="InterPro" id="IPR012337">
    <property type="entry name" value="RNaseH-like_sf"/>
</dbReference>
<dbReference type="EMBL" id="AMZH03001914">
    <property type="protein sequence ID" value="RRT77502.1"/>
    <property type="molecule type" value="Genomic_DNA"/>
</dbReference>
<evidence type="ECO:0000259" key="6">
    <source>
        <dbReference type="Pfam" id="PF02892"/>
    </source>
</evidence>
<dbReference type="SMART" id="SM00614">
    <property type="entry name" value="ZnF_BED"/>
    <property type="match status" value="1"/>
</dbReference>
<keyword evidence="2" id="KW-0863">Zinc-finger</keyword>
<proteinExistence type="predicted"/>
<evidence type="ECO:0000313" key="7">
    <source>
        <dbReference type="EMBL" id="RRT77502.1"/>
    </source>
</evidence>
<dbReference type="InterPro" id="IPR036236">
    <property type="entry name" value="Znf_C2H2_sf"/>
</dbReference>
<gene>
    <name evidence="7" type="ORF">B296_00003460</name>
</gene>
<name>A0A427AMR9_ENSVE</name>
<protein>
    <recommendedName>
        <fullName evidence="6">BED-type domain-containing protein</fullName>
    </recommendedName>
</protein>
<dbReference type="InterPro" id="IPR052035">
    <property type="entry name" value="ZnF_BED_domain_contain"/>
</dbReference>
<evidence type="ECO:0000256" key="3">
    <source>
        <dbReference type="ARBA" id="ARBA00022833"/>
    </source>
</evidence>
<dbReference type="AlphaFoldDB" id="A0A427AMR9"/>
<dbReference type="SUPFAM" id="SSF53098">
    <property type="entry name" value="Ribonuclease H-like"/>
    <property type="match status" value="1"/>
</dbReference>